<gene>
    <name evidence="1" type="ORF">BDQ12DRAFT_726399</name>
</gene>
<organism evidence="1 2">
    <name type="scientific">Crucibulum laeve</name>
    <dbReference type="NCBI Taxonomy" id="68775"/>
    <lineage>
        <taxon>Eukaryota</taxon>
        <taxon>Fungi</taxon>
        <taxon>Dikarya</taxon>
        <taxon>Basidiomycota</taxon>
        <taxon>Agaricomycotina</taxon>
        <taxon>Agaricomycetes</taxon>
        <taxon>Agaricomycetidae</taxon>
        <taxon>Agaricales</taxon>
        <taxon>Agaricineae</taxon>
        <taxon>Nidulariaceae</taxon>
        <taxon>Crucibulum</taxon>
    </lineage>
</organism>
<dbReference type="Proteomes" id="UP000308652">
    <property type="component" value="Unassembled WGS sequence"/>
</dbReference>
<sequence>MSTLKSLSITEMCSEQTAKVLGALKISALSVLNCFGARSPSSSEQIINNDEDEVQPFILKSSPLLPVKPEVGKASQWNFALWGDRHPDSDPLKKMMHLHLSGKAETKMYRKLVRENLEVTIDWMQQQELTEPLNRETWRRIILDEYVDFVDFYATLDRDYPYTTRSISTIDEYERVFSAWEKGVTAIYPHRTVELRRYRLMVVNALVEWSESSQIIVPLVSDAVRRVQHAVRAFRLDKEDEFNWSEELSETRHHLMAPIYW</sequence>
<keyword evidence="2" id="KW-1185">Reference proteome</keyword>
<evidence type="ECO:0000313" key="1">
    <source>
        <dbReference type="EMBL" id="TFK35095.1"/>
    </source>
</evidence>
<dbReference type="EMBL" id="ML213625">
    <property type="protein sequence ID" value="TFK35095.1"/>
    <property type="molecule type" value="Genomic_DNA"/>
</dbReference>
<dbReference type="OrthoDB" id="3058101at2759"/>
<evidence type="ECO:0000313" key="2">
    <source>
        <dbReference type="Proteomes" id="UP000308652"/>
    </source>
</evidence>
<name>A0A5C3LQL4_9AGAR</name>
<reference evidence="1 2" key="1">
    <citation type="journal article" date="2019" name="Nat. Ecol. Evol.">
        <title>Megaphylogeny resolves global patterns of mushroom evolution.</title>
        <authorList>
            <person name="Varga T."/>
            <person name="Krizsan K."/>
            <person name="Foldi C."/>
            <person name="Dima B."/>
            <person name="Sanchez-Garcia M."/>
            <person name="Sanchez-Ramirez S."/>
            <person name="Szollosi G.J."/>
            <person name="Szarkandi J.G."/>
            <person name="Papp V."/>
            <person name="Albert L."/>
            <person name="Andreopoulos W."/>
            <person name="Angelini C."/>
            <person name="Antonin V."/>
            <person name="Barry K.W."/>
            <person name="Bougher N.L."/>
            <person name="Buchanan P."/>
            <person name="Buyck B."/>
            <person name="Bense V."/>
            <person name="Catcheside P."/>
            <person name="Chovatia M."/>
            <person name="Cooper J."/>
            <person name="Damon W."/>
            <person name="Desjardin D."/>
            <person name="Finy P."/>
            <person name="Geml J."/>
            <person name="Haridas S."/>
            <person name="Hughes K."/>
            <person name="Justo A."/>
            <person name="Karasinski D."/>
            <person name="Kautmanova I."/>
            <person name="Kiss B."/>
            <person name="Kocsube S."/>
            <person name="Kotiranta H."/>
            <person name="LaButti K.M."/>
            <person name="Lechner B.E."/>
            <person name="Liimatainen K."/>
            <person name="Lipzen A."/>
            <person name="Lukacs Z."/>
            <person name="Mihaltcheva S."/>
            <person name="Morgado L.N."/>
            <person name="Niskanen T."/>
            <person name="Noordeloos M.E."/>
            <person name="Ohm R.A."/>
            <person name="Ortiz-Santana B."/>
            <person name="Ovrebo C."/>
            <person name="Racz N."/>
            <person name="Riley R."/>
            <person name="Savchenko A."/>
            <person name="Shiryaev A."/>
            <person name="Soop K."/>
            <person name="Spirin V."/>
            <person name="Szebenyi C."/>
            <person name="Tomsovsky M."/>
            <person name="Tulloss R.E."/>
            <person name="Uehling J."/>
            <person name="Grigoriev I.V."/>
            <person name="Vagvolgyi C."/>
            <person name="Papp T."/>
            <person name="Martin F.M."/>
            <person name="Miettinen O."/>
            <person name="Hibbett D.S."/>
            <person name="Nagy L.G."/>
        </authorList>
    </citation>
    <scope>NUCLEOTIDE SEQUENCE [LARGE SCALE GENOMIC DNA]</scope>
    <source>
        <strain evidence="1 2">CBS 166.37</strain>
    </source>
</reference>
<protein>
    <submittedName>
        <fullName evidence="1">Uncharacterized protein</fullName>
    </submittedName>
</protein>
<dbReference type="AlphaFoldDB" id="A0A5C3LQL4"/>
<accession>A0A5C3LQL4</accession>
<proteinExistence type="predicted"/>